<reference evidence="1" key="1">
    <citation type="submission" date="2019-03" db="EMBL/GenBank/DDBJ databases">
        <authorList>
            <person name="Mank J."/>
            <person name="Almeida P."/>
        </authorList>
    </citation>
    <scope>NUCLEOTIDE SEQUENCE</scope>
    <source>
        <strain evidence="1">78183</strain>
    </source>
</reference>
<accession>A0A6N2MWA1</accession>
<organism evidence="1">
    <name type="scientific">Salix viminalis</name>
    <name type="common">Common osier</name>
    <name type="synonym">Basket willow</name>
    <dbReference type="NCBI Taxonomy" id="40686"/>
    <lineage>
        <taxon>Eukaryota</taxon>
        <taxon>Viridiplantae</taxon>
        <taxon>Streptophyta</taxon>
        <taxon>Embryophyta</taxon>
        <taxon>Tracheophyta</taxon>
        <taxon>Spermatophyta</taxon>
        <taxon>Magnoliopsida</taxon>
        <taxon>eudicotyledons</taxon>
        <taxon>Gunneridae</taxon>
        <taxon>Pentapetalae</taxon>
        <taxon>rosids</taxon>
        <taxon>fabids</taxon>
        <taxon>Malpighiales</taxon>
        <taxon>Salicaceae</taxon>
        <taxon>Saliceae</taxon>
        <taxon>Salix</taxon>
    </lineage>
</organism>
<dbReference type="AlphaFoldDB" id="A0A6N2MWA1"/>
<gene>
    <name evidence="1" type="ORF">SVIM_LOCUS416101</name>
</gene>
<proteinExistence type="predicted"/>
<protein>
    <submittedName>
        <fullName evidence="1">Uncharacterized protein</fullName>
    </submittedName>
</protein>
<dbReference type="EMBL" id="CAADRP010001952">
    <property type="protein sequence ID" value="VFU57544.1"/>
    <property type="molecule type" value="Genomic_DNA"/>
</dbReference>
<evidence type="ECO:0000313" key="1">
    <source>
        <dbReference type="EMBL" id="VFU57544.1"/>
    </source>
</evidence>
<sequence length="428" mass="48537">MASFSVEDFSGLAPTLLEEGWDDIPTLKIMNSEDTDAMNMTQQQYLEFASRFSFDQNMLFNIHWLLHCQLLEHEALEIRSYLHDRALLQYGEKLEASGKCLPELLSLSAGDLSSHFGMKRDHMARFMDRTSACEDPWLKSYAPLTARKMNSAVSRNNSNFKSYASVSSKKMQTSSDGYIFKGIAAAGPAEPRACGCVQPPPVVTVLPLILLLKKILVQKLTPEYKIGMEHLVNTKTPPMKAVQLWRDKPAVKGFWPRYWGGLVLFDRSMEFPFGGGQLLKDKIISGFIFNPELLQITSVQKLWELIKTSKEKGGLFIVGRDKSGIAYQFIERNFDDWAPVAENQQQSKEETIKISQQIDSNMAIVSFTGFDQSNSLVTNMHRYWRARYSLQGSGDLVLEETRLPICRFPHCHKVCKNSAKLPSLLNQD</sequence>
<name>A0A6N2MWA1_SALVM</name>